<protein>
    <submittedName>
        <fullName evidence="1">Uncharacterized protein</fullName>
    </submittedName>
</protein>
<organism evidence="1 2">
    <name type="scientific">Sphingomonas melonis</name>
    <dbReference type="NCBI Taxonomy" id="152682"/>
    <lineage>
        <taxon>Bacteria</taxon>
        <taxon>Pseudomonadati</taxon>
        <taxon>Pseudomonadota</taxon>
        <taxon>Alphaproteobacteria</taxon>
        <taxon>Sphingomonadales</taxon>
        <taxon>Sphingomonadaceae</taxon>
        <taxon>Sphingomonas</taxon>
    </lineage>
</organism>
<gene>
    <name evidence="1" type="ORF">SR41_03260</name>
</gene>
<evidence type="ECO:0000313" key="1">
    <source>
        <dbReference type="EMBL" id="KIU29560.1"/>
    </source>
</evidence>
<sequence>MTEPKRFRLASILGAELGSTSLRAHDAGKRGAMKKGSAGTSVRDCSHPFRRVMRPASMRSTFGRVLATHHVLPSLTLGRPAQPS</sequence>
<accession>A0A0D1MAX5</accession>
<dbReference type="EMBL" id="JXTP01000016">
    <property type="protein sequence ID" value="KIU29560.1"/>
    <property type="molecule type" value="Genomic_DNA"/>
</dbReference>
<name>A0A0D1MAX5_9SPHN</name>
<dbReference type="Proteomes" id="UP000033203">
    <property type="component" value="Unassembled WGS sequence"/>
</dbReference>
<reference evidence="1 2" key="1">
    <citation type="submission" date="2015-01" db="EMBL/GenBank/DDBJ databases">
        <title>Genome of Sphingomonas taxi strain 30a.</title>
        <authorList>
            <person name="Eevers N."/>
            <person name="Van Hamme J."/>
            <person name="Bottos E."/>
            <person name="Weyens N."/>
            <person name="Vangronsveld J."/>
        </authorList>
    </citation>
    <scope>NUCLEOTIDE SEQUENCE [LARGE SCALE GENOMIC DNA]</scope>
    <source>
        <strain evidence="1 2">30a</strain>
    </source>
</reference>
<dbReference type="AlphaFoldDB" id="A0A0D1MAX5"/>
<proteinExistence type="predicted"/>
<dbReference type="PATRIC" id="fig|1549858.7.peg.754"/>
<evidence type="ECO:0000313" key="2">
    <source>
        <dbReference type="Proteomes" id="UP000033203"/>
    </source>
</evidence>
<comment type="caution">
    <text evidence="1">The sequence shown here is derived from an EMBL/GenBank/DDBJ whole genome shotgun (WGS) entry which is preliminary data.</text>
</comment>